<accession>A0A087UFV3</accession>
<evidence type="ECO:0000313" key="3">
    <source>
        <dbReference type="Proteomes" id="UP000054359"/>
    </source>
</evidence>
<dbReference type="OrthoDB" id="6759524at2759"/>
<dbReference type="Pfam" id="PF01498">
    <property type="entry name" value="HTH_Tnp_Tc3_2"/>
    <property type="match status" value="1"/>
</dbReference>
<dbReference type="GO" id="GO:0006313">
    <property type="term" value="P:DNA transposition"/>
    <property type="evidence" value="ECO:0007669"/>
    <property type="project" value="InterPro"/>
</dbReference>
<keyword evidence="3" id="KW-1185">Reference proteome</keyword>
<dbReference type="Gene3D" id="3.30.420.10">
    <property type="entry name" value="Ribonuclease H-like superfamily/Ribonuclease H"/>
    <property type="match status" value="1"/>
</dbReference>
<name>A0A087UFV3_STEMI</name>
<dbReference type="InterPro" id="IPR002492">
    <property type="entry name" value="Transposase_Tc1-like"/>
</dbReference>
<gene>
    <name evidence="2" type="ORF">X975_26625</name>
</gene>
<dbReference type="AlphaFoldDB" id="A0A087UFV3"/>
<organism evidence="2 3">
    <name type="scientific">Stegodyphus mimosarum</name>
    <name type="common">African social velvet spider</name>
    <dbReference type="NCBI Taxonomy" id="407821"/>
    <lineage>
        <taxon>Eukaryota</taxon>
        <taxon>Metazoa</taxon>
        <taxon>Ecdysozoa</taxon>
        <taxon>Arthropoda</taxon>
        <taxon>Chelicerata</taxon>
        <taxon>Arachnida</taxon>
        <taxon>Araneae</taxon>
        <taxon>Araneomorphae</taxon>
        <taxon>Entelegynae</taxon>
        <taxon>Eresoidea</taxon>
        <taxon>Eresidae</taxon>
        <taxon>Stegodyphus</taxon>
    </lineage>
</organism>
<dbReference type="InterPro" id="IPR036397">
    <property type="entry name" value="RNaseH_sf"/>
</dbReference>
<dbReference type="GO" id="GO:0003677">
    <property type="term" value="F:DNA binding"/>
    <property type="evidence" value="ECO:0007669"/>
    <property type="project" value="InterPro"/>
</dbReference>
<sequence length="56" mass="6632">MSMSTVPRRLHEGGLYARGPAICVPLTSCRKRERLQWARQHVHWMPNKWRAVLFTD</sequence>
<evidence type="ECO:0000313" key="2">
    <source>
        <dbReference type="EMBL" id="KFM76242.1"/>
    </source>
</evidence>
<evidence type="ECO:0000259" key="1">
    <source>
        <dbReference type="Pfam" id="PF01498"/>
    </source>
</evidence>
<proteinExistence type="predicted"/>
<dbReference type="EMBL" id="KK119628">
    <property type="protein sequence ID" value="KFM76242.1"/>
    <property type="molecule type" value="Genomic_DNA"/>
</dbReference>
<reference evidence="2 3" key="1">
    <citation type="submission" date="2013-11" db="EMBL/GenBank/DDBJ databases">
        <title>Genome sequencing of Stegodyphus mimosarum.</title>
        <authorList>
            <person name="Bechsgaard J."/>
        </authorList>
    </citation>
    <scope>NUCLEOTIDE SEQUENCE [LARGE SCALE GENOMIC DNA]</scope>
</reference>
<protein>
    <recommendedName>
        <fullName evidence="1">Transposase Tc1-like domain-containing protein</fullName>
    </recommendedName>
</protein>
<dbReference type="Proteomes" id="UP000054359">
    <property type="component" value="Unassembled WGS sequence"/>
</dbReference>
<dbReference type="GO" id="GO:0015074">
    <property type="term" value="P:DNA integration"/>
    <property type="evidence" value="ECO:0007669"/>
    <property type="project" value="InterPro"/>
</dbReference>
<feature type="domain" description="Transposase Tc1-like" evidence="1">
    <location>
        <begin position="2"/>
        <end position="43"/>
    </location>
</feature>
<feature type="non-terminal residue" evidence="2">
    <location>
        <position position="56"/>
    </location>
</feature>